<organism evidence="1 2">
    <name type="scientific">Portunus trituberculatus</name>
    <name type="common">Swimming crab</name>
    <name type="synonym">Neptunus trituberculatus</name>
    <dbReference type="NCBI Taxonomy" id="210409"/>
    <lineage>
        <taxon>Eukaryota</taxon>
        <taxon>Metazoa</taxon>
        <taxon>Ecdysozoa</taxon>
        <taxon>Arthropoda</taxon>
        <taxon>Crustacea</taxon>
        <taxon>Multicrustacea</taxon>
        <taxon>Malacostraca</taxon>
        <taxon>Eumalacostraca</taxon>
        <taxon>Eucarida</taxon>
        <taxon>Decapoda</taxon>
        <taxon>Pleocyemata</taxon>
        <taxon>Brachyura</taxon>
        <taxon>Eubrachyura</taxon>
        <taxon>Portunoidea</taxon>
        <taxon>Portunidae</taxon>
        <taxon>Portuninae</taxon>
        <taxon>Portunus</taxon>
    </lineage>
</organism>
<dbReference type="EMBL" id="VSRR010138898">
    <property type="protein sequence ID" value="MPD03976.1"/>
    <property type="molecule type" value="Genomic_DNA"/>
</dbReference>
<comment type="caution">
    <text evidence="1">The sequence shown here is derived from an EMBL/GenBank/DDBJ whole genome shotgun (WGS) entry which is preliminary data.</text>
</comment>
<evidence type="ECO:0000313" key="1">
    <source>
        <dbReference type="EMBL" id="MPD03976.1"/>
    </source>
</evidence>
<accession>A0A5B7KAY9</accession>
<dbReference type="AlphaFoldDB" id="A0A5B7KAY9"/>
<keyword evidence="2" id="KW-1185">Reference proteome</keyword>
<dbReference type="OrthoDB" id="6374894at2759"/>
<dbReference type="Proteomes" id="UP000324222">
    <property type="component" value="Unassembled WGS sequence"/>
</dbReference>
<sequence>MDKRLKEHKNDLRNHRTTNSLVVHAEKYNHLPNWEQVTAVHTGLDKKRKLVEAAYIASREATNHRNGFVNLSRTAARLILTSQSACPPARRPAR</sequence>
<name>A0A5B7KAY9_PORTR</name>
<evidence type="ECO:0000313" key="2">
    <source>
        <dbReference type="Proteomes" id="UP000324222"/>
    </source>
</evidence>
<reference evidence="1 2" key="1">
    <citation type="submission" date="2019-05" db="EMBL/GenBank/DDBJ databases">
        <title>Another draft genome of Portunus trituberculatus and its Hox gene families provides insights of decapod evolution.</title>
        <authorList>
            <person name="Jeong J.-H."/>
            <person name="Song I."/>
            <person name="Kim S."/>
            <person name="Choi T."/>
            <person name="Kim D."/>
            <person name="Ryu S."/>
            <person name="Kim W."/>
        </authorList>
    </citation>
    <scope>NUCLEOTIDE SEQUENCE [LARGE SCALE GENOMIC DNA]</scope>
    <source>
        <tissue evidence="1">Muscle</tissue>
    </source>
</reference>
<gene>
    <name evidence="1" type="ORF">E2C01_099638</name>
</gene>
<protein>
    <submittedName>
        <fullName evidence="1">Uncharacterized protein</fullName>
    </submittedName>
</protein>
<proteinExistence type="predicted"/>